<keyword evidence="2" id="KW-0812">Transmembrane</keyword>
<organism evidence="3 4">
    <name type="scientific">Angustibacter aerolatus</name>
    <dbReference type="NCBI Taxonomy" id="1162965"/>
    <lineage>
        <taxon>Bacteria</taxon>
        <taxon>Bacillati</taxon>
        <taxon>Actinomycetota</taxon>
        <taxon>Actinomycetes</taxon>
        <taxon>Kineosporiales</taxon>
        <taxon>Kineosporiaceae</taxon>
    </lineage>
</organism>
<evidence type="ECO:0000256" key="2">
    <source>
        <dbReference type="SAM" id="Phobius"/>
    </source>
</evidence>
<evidence type="ECO:0000313" key="4">
    <source>
        <dbReference type="Proteomes" id="UP001157017"/>
    </source>
</evidence>
<reference evidence="4" key="1">
    <citation type="journal article" date="2019" name="Int. J. Syst. Evol. Microbiol.">
        <title>The Global Catalogue of Microorganisms (GCM) 10K type strain sequencing project: providing services to taxonomists for standard genome sequencing and annotation.</title>
        <authorList>
            <consortium name="The Broad Institute Genomics Platform"/>
            <consortium name="The Broad Institute Genome Sequencing Center for Infectious Disease"/>
            <person name="Wu L."/>
            <person name="Ma J."/>
        </authorList>
    </citation>
    <scope>NUCLEOTIDE SEQUENCE [LARGE SCALE GENOMIC DNA]</scope>
    <source>
        <strain evidence="4">NBRC 108730</strain>
    </source>
</reference>
<feature type="compositionally biased region" description="Low complexity" evidence="1">
    <location>
        <begin position="136"/>
        <end position="165"/>
    </location>
</feature>
<name>A0ABQ6JC84_9ACTN</name>
<feature type="compositionally biased region" description="Basic and acidic residues" evidence="1">
    <location>
        <begin position="13"/>
        <end position="37"/>
    </location>
</feature>
<accession>A0ABQ6JC84</accession>
<keyword evidence="2" id="KW-0472">Membrane</keyword>
<feature type="region of interest" description="Disordered" evidence="1">
    <location>
        <begin position="1"/>
        <end position="90"/>
    </location>
</feature>
<feature type="transmembrane region" description="Helical" evidence="2">
    <location>
        <begin position="90"/>
        <end position="116"/>
    </location>
</feature>
<protein>
    <submittedName>
        <fullName evidence="3">Uncharacterized protein</fullName>
    </submittedName>
</protein>
<proteinExistence type="predicted"/>
<dbReference type="EMBL" id="BSUZ01000001">
    <property type="protein sequence ID" value="GMA85800.1"/>
    <property type="molecule type" value="Genomic_DNA"/>
</dbReference>
<gene>
    <name evidence="3" type="ORF">GCM10025868_10500</name>
</gene>
<feature type="region of interest" description="Disordered" evidence="1">
    <location>
        <begin position="127"/>
        <end position="165"/>
    </location>
</feature>
<keyword evidence="4" id="KW-1185">Reference proteome</keyword>
<sequence>MAARTLRLADGPDEVHRASLARREPAPLGRRVSDFSHPDPAQRPAQPPNPYGTPPAGPPGPVHGAPQPPPYAYQPSFQPAPDARRGPGGVAVAGLVVGGLALLGVVVLGLVLLAWWGGGFDEGDDLVGTAPQVTQPGVPRLPGSPPRSRGCSSSRGTRSPAQPAR</sequence>
<feature type="compositionally biased region" description="Pro residues" evidence="1">
    <location>
        <begin position="45"/>
        <end position="72"/>
    </location>
</feature>
<comment type="caution">
    <text evidence="3">The sequence shown here is derived from an EMBL/GenBank/DDBJ whole genome shotgun (WGS) entry which is preliminary data.</text>
</comment>
<evidence type="ECO:0000256" key="1">
    <source>
        <dbReference type="SAM" id="MobiDB-lite"/>
    </source>
</evidence>
<keyword evidence="2" id="KW-1133">Transmembrane helix</keyword>
<evidence type="ECO:0000313" key="3">
    <source>
        <dbReference type="EMBL" id="GMA85800.1"/>
    </source>
</evidence>
<dbReference type="Proteomes" id="UP001157017">
    <property type="component" value="Unassembled WGS sequence"/>
</dbReference>